<dbReference type="Proteomes" id="UP000265520">
    <property type="component" value="Unassembled WGS sequence"/>
</dbReference>
<evidence type="ECO:0000256" key="1">
    <source>
        <dbReference type="SAM" id="MobiDB-lite"/>
    </source>
</evidence>
<organism evidence="2 3">
    <name type="scientific">Trifolium medium</name>
    <dbReference type="NCBI Taxonomy" id="97028"/>
    <lineage>
        <taxon>Eukaryota</taxon>
        <taxon>Viridiplantae</taxon>
        <taxon>Streptophyta</taxon>
        <taxon>Embryophyta</taxon>
        <taxon>Tracheophyta</taxon>
        <taxon>Spermatophyta</taxon>
        <taxon>Magnoliopsida</taxon>
        <taxon>eudicotyledons</taxon>
        <taxon>Gunneridae</taxon>
        <taxon>Pentapetalae</taxon>
        <taxon>rosids</taxon>
        <taxon>fabids</taxon>
        <taxon>Fabales</taxon>
        <taxon>Fabaceae</taxon>
        <taxon>Papilionoideae</taxon>
        <taxon>50 kb inversion clade</taxon>
        <taxon>NPAAA clade</taxon>
        <taxon>Hologalegina</taxon>
        <taxon>IRL clade</taxon>
        <taxon>Trifolieae</taxon>
        <taxon>Trifolium</taxon>
    </lineage>
</organism>
<feature type="region of interest" description="Disordered" evidence="1">
    <location>
        <begin position="25"/>
        <end position="56"/>
    </location>
</feature>
<feature type="non-terminal residue" evidence="2">
    <location>
        <position position="1"/>
    </location>
</feature>
<proteinExistence type="predicted"/>
<evidence type="ECO:0000313" key="3">
    <source>
        <dbReference type="Proteomes" id="UP000265520"/>
    </source>
</evidence>
<reference evidence="2 3" key="1">
    <citation type="journal article" date="2018" name="Front. Plant Sci.">
        <title>Red Clover (Trifolium pratense) and Zigzag Clover (T. medium) - A Picture of Genomic Similarities and Differences.</title>
        <authorList>
            <person name="Dluhosova J."/>
            <person name="Istvanek J."/>
            <person name="Nedelnik J."/>
            <person name="Repkova J."/>
        </authorList>
    </citation>
    <scope>NUCLEOTIDE SEQUENCE [LARGE SCALE GENOMIC DNA]</scope>
    <source>
        <strain evidence="3">cv. 10/8</strain>
        <tissue evidence="2">Leaf</tissue>
    </source>
</reference>
<comment type="caution">
    <text evidence="2">The sequence shown here is derived from an EMBL/GenBank/DDBJ whole genome shotgun (WGS) entry which is preliminary data.</text>
</comment>
<dbReference type="EMBL" id="LXQA010299071">
    <property type="protein sequence ID" value="MCI42010.1"/>
    <property type="molecule type" value="Genomic_DNA"/>
</dbReference>
<protein>
    <submittedName>
        <fullName evidence="2">Uncharacterized protein</fullName>
    </submittedName>
</protein>
<sequence length="93" mass="10388">TITLEEVQATLRTKKLTKFKDLKVDDSGEGLNVSKGRSENGGNGKGKKFRSKSRSNWVVTKQSTSVSFVTPQFTSRRTVLRDGAVVVNPFRLW</sequence>
<name>A0A392S1X6_9FABA</name>
<keyword evidence="3" id="KW-1185">Reference proteome</keyword>
<evidence type="ECO:0000313" key="2">
    <source>
        <dbReference type="EMBL" id="MCI42010.1"/>
    </source>
</evidence>
<accession>A0A392S1X6</accession>
<dbReference type="AlphaFoldDB" id="A0A392S1X6"/>